<dbReference type="EMBL" id="MU129081">
    <property type="protein sequence ID" value="KAF9507445.1"/>
    <property type="molecule type" value="Genomic_DNA"/>
</dbReference>
<evidence type="ECO:0000313" key="2">
    <source>
        <dbReference type="Proteomes" id="UP000886523"/>
    </source>
</evidence>
<gene>
    <name evidence="1" type="ORF">BS47DRAFT_310816</name>
</gene>
<sequence>MPPIVSELIKFTLAHGFKLDSPVFAQLRNVAVANGVKEQYYGTCTDTPNTLFWVIRPLESPVFRNAVKALDVEGKPENYYLPFAHDSLPRPLSLPSVRACEPSHCVASSSLTDPLQCFLHIKSTADQKSLAYSLNKTFTDCYYAEGFTGGHWSTASNDDKMNYYYLGWESRDFHRAFTKTDLFALELNNLMPHRDGGGANFMKMTQQLN</sequence>
<evidence type="ECO:0000313" key="1">
    <source>
        <dbReference type="EMBL" id="KAF9507445.1"/>
    </source>
</evidence>
<comment type="caution">
    <text evidence="1">The sequence shown here is derived from an EMBL/GenBank/DDBJ whole genome shotgun (WGS) entry which is preliminary data.</text>
</comment>
<dbReference type="OrthoDB" id="2824656at2759"/>
<name>A0A9P6DRC6_9AGAM</name>
<keyword evidence="2" id="KW-1185">Reference proteome</keyword>
<dbReference type="AlphaFoldDB" id="A0A9P6DRC6"/>
<proteinExistence type="predicted"/>
<protein>
    <submittedName>
        <fullName evidence="1">Uncharacterized protein</fullName>
    </submittedName>
</protein>
<organism evidence="1 2">
    <name type="scientific">Hydnum rufescens UP504</name>
    <dbReference type="NCBI Taxonomy" id="1448309"/>
    <lineage>
        <taxon>Eukaryota</taxon>
        <taxon>Fungi</taxon>
        <taxon>Dikarya</taxon>
        <taxon>Basidiomycota</taxon>
        <taxon>Agaricomycotina</taxon>
        <taxon>Agaricomycetes</taxon>
        <taxon>Cantharellales</taxon>
        <taxon>Hydnaceae</taxon>
        <taxon>Hydnum</taxon>
    </lineage>
</organism>
<dbReference type="Proteomes" id="UP000886523">
    <property type="component" value="Unassembled WGS sequence"/>
</dbReference>
<reference evidence="1" key="1">
    <citation type="journal article" date="2020" name="Nat. Commun.">
        <title>Large-scale genome sequencing of mycorrhizal fungi provides insights into the early evolution of symbiotic traits.</title>
        <authorList>
            <person name="Miyauchi S."/>
            <person name="Kiss E."/>
            <person name="Kuo A."/>
            <person name="Drula E."/>
            <person name="Kohler A."/>
            <person name="Sanchez-Garcia M."/>
            <person name="Morin E."/>
            <person name="Andreopoulos B."/>
            <person name="Barry K.W."/>
            <person name="Bonito G."/>
            <person name="Buee M."/>
            <person name="Carver A."/>
            <person name="Chen C."/>
            <person name="Cichocki N."/>
            <person name="Clum A."/>
            <person name="Culley D."/>
            <person name="Crous P.W."/>
            <person name="Fauchery L."/>
            <person name="Girlanda M."/>
            <person name="Hayes R.D."/>
            <person name="Keri Z."/>
            <person name="LaButti K."/>
            <person name="Lipzen A."/>
            <person name="Lombard V."/>
            <person name="Magnuson J."/>
            <person name="Maillard F."/>
            <person name="Murat C."/>
            <person name="Nolan M."/>
            <person name="Ohm R.A."/>
            <person name="Pangilinan J."/>
            <person name="Pereira M.F."/>
            <person name="Perotto S."/>
            <person name="Peter M."/>
            <person name="Pfister S."/>
            <person name="Riley R."/>
            <person name="Sitrit Y."/>
            <person name="Stielow J.B."/>
            <person name="Szollosi G."/>
            <person name="Zifcakova L."/>
            <person name="Stursova M."/>
            <person name="Spatafora J.W."/>
            <person name="Tedersoo L."/>
            <person name="Vaario L.M."/>
            <person name="Yamada A."/>
            <person name="Yan M."/>
            <person name="Wang P."/>
            <person name="Xu J."/>
            <person name="Bruns T."/>
            <person name="Baldrian P."/>
            <person name="Vilgalys R."/>
            <person name="Dunand C."/>
            <person name="Henrissat B."/>
            <person name="Grigoriev I.V."/>
            <person name="Hibbett D."/>
            <person name="Nagy L.G."/>
            <person name="Martin F.M."/>
        </authorList>
    </citation>
    <scope>NUCLEOTIDE SEQUENCE</scope>
    <source>
        <strain evidence="1">UP504</strain>
    </source>
</reference>
<accession>A0A9P6DRC6</accession>